<dbReference type="Pfam" id="PF00384">
    <property type="entry name" value="Molybdopterin"/>
    <property type="match status" value="1"/>
</dbReference>
<proteinExistence type="inferred from homology"/>
<dbReference type="InterPro" id="IPR009010">
    <property type="entry name" value="Asp_de-COase-like_dom_sf"/>
</dbReference>
<dbReference type="STRING" id="1227499.C493_03991"/>
<keyword evidence="9" id="KW-0411">Iron-sulfur</keyword>
<dbReference type="Gene3D" id="2.40.40.20">
    <property type="match status" value="1"/>
</dbReference>
<dbReference type="GO" id="GO:0051539">
    <property type="term" value="F:4 iron, 4 sulfur cluster binding"/>
    <property type="evidence" value="ECO:0007669"/>
    <property type="project" value="UniProtKB-KW"/>
</dbReference>
<keyword evidence="4" id="KW-0004">4Fe-4S</keyword>
<dbReference type="GO" id="GO:0009061">
    <property type="term" value="P:anaerobic respiration"/>
    <property type="evidence" value="ECO:0007669"/>
    <property type="project" value="TreeGrafter"/>
</dbReference>
<dbReference type="GO" id="GO:0030151">
    <property type="term" value="F:molybdenum ion binding"/>
    <property type="evidence" value="ECO:0007669"/>
    <property type="project" value="TreeGrafter"/>
</dbReference>
<evidence type="ECO:0000313" key="12">
    <source>
        <dbReference type="EMBL" id="ELY60605.1"/>
    </source>
</evidence>
<dbReference type="GO" id="GO:0009055">
    <property type="term" value="F:electron transfer activity"/>
    <property type="evidence" value="ECO:0007669"/>
    <property type="project" value="TreeGrafter"/>
</dbReference>
<organism evidence="12 13">
    <name type="scientific">Natronolimnohabitans innermongolicus JCM 12255</name>
    <dbReference type="NCBI Taxonomy" id="1227499"/>
    <lineage>
        <taxon>Archaea</taxon>
        <taxon>Methanobacteriati</taxon>
        <taxon>Methanobacteriota</taxon>
        <taxon>Stenosarchaea group</taxon>
        <taxon>Halobacteria</taxon>
        <taxon>Halobacteriales</taxon>
        <taxon>Natrialbaceae</taxon>
        <taxon>Natronolimnohabitans</taxon>
    </lineage>
</organism>
<keyword evidence="13" id="KW-1185">Reference proteome</keyword>
<dbReference type="AlphaFoldDB" id="L9XFW5"/>
<protein>
    <submittedName>
        <fullName evidence="12">Anaerobic dehydrogenase subunit alpha</fullName>
    </submittedName>
</protein>
<evidence type="ECO:0000256" key="1">
    <source>
        <dbReference type="ARBA" id="ARBA00001966"/>
    </source>
</evidence>
<dbReference type="InterPro" id="IPR006657">
    <property type="entry name" value="MoPterin_dinucl-bd_dom"/>
</dbReference>
<feature type="domain" description="4Fe-4S Mo/W bis-MGD-type" evidence="11">
    <location>
        <begin position="48"/>
        <end position="104"/>
    </location>
</feature>
<dbReference type="PIRSF" id="PIRSF036643">
    <property type="entry name" value="FDH_alpha"/>
    <property type="match status" value="1"/>
</dbReference>
<evidence type="ECO:0000256" key="8">
    <source>
        <dbReference type="ARBA" id="ARBA00023004"/>
    </source>
</evidence>
<dbReference type="OrthoDB" id="23466at2157"/>
<dbReference type="PANTHER" id="PTHR43598:SF1">
    <property type="entry name" value="FORMATE DEHYDROGENASE-O MAJOR SUBUNIT"/>
    <property type="match status" value="1"/>
</dbReference>
<dbReference type="Gene3D" id="3.40.50.740">
    <property type="match status" value="1"/>
</dbReference>
<comment type="similarity">
    <text evidence="3">Belongs to the prokaryotic molybdopterin-containing oxidoreductase family.</text>
</comment>
<dbReference type="EMBL" id="AOHZ01000018">
    <property type="protein sequence ID" value="ELY60605.1"/>
    <property type="molecule type" value="Genomic_DNA"/>
</dbReference>
<dbReference type="RefSeq" id="WP_007258106.1">
    <property type="nucleotide sequence ID" value="NZ_AOHZ01000018.1"/>
</dbReference>
<dbReference type="Gene3D" id="3.40.228.10">
    <property type="entry name" value="Dimethylsulfoxide Reductase, domain 2"/>
    <property type="match status" value="1"/>
</dbReference>
<gene>
    <name evidence="12" type="ORF">C493_03991</name>
</gene>
<dbReference type="eggNOG" id="arCOG01492">
    <property type="taxonomic scope" value="Archaea"/>
</dbReference>
<evidence type="ECO:0000256" key="6">
    <source>
        <dbReference type="ARBA" id="ARBA00022729"/>
    </source>
</evidence>
<dbReference type="PATRIC" id="fig|1227499.3.peg.818"/>
<dbReference type="InterPro" id="IPR006311">
    <property type="entry name" value="TAT_signal"/>
</dbReference>
<dbReference type="GO" id="GO:0016491">
    <property type="term" value="F:oxidoreductase activity"/>
    <property type="evidence" value="ECO:0007669"/>
    <property type="project" value="UniProtKB-KW"/>
</dbReference>
<dbReference type="PANTHER" id="PTHR43598">
    <property type="entry name" value="TUNGSTEN-CONTAINING FORMYLMETHANOFURAN DEHYDROGENASE 2 SUBUNIT B"/>
    <property type="match status" value="1"/>
</dbReference>
<feature type="compositionally biased region" description="Acidic residues" evidence="10">
    <location>
        <begin position="674"/>
        <end position="684"/>
    </location>
</feature>
<feature type="region of interest" description="Disordered" evidence="10">
    <location>
        <begin position="674"/>
        <end position="695"/>
    </location>
</feature>
<comment type="subcellular location">
    <subcellularLocation>
        <location evidence="2">Cell envelope</location>
    </subcellularLocation>
</comment>
<evidence type="ECO:0000313" key="13">
    <source>
        <dbReference type="Proteomes" id="UP000011602"/>
    </source>
</evidence>
<dbReference type="Gene3D" id="2.20.25.90">
    <property type="entry name" value="ADC-like domains"/>
    <property type="match status" value="1"/>
</dbReference>
<dbReference type="Proteomes" id="UP000011602">
    <property type="component" value="Unassembled WGS sequence"/>
</dbReference>
<evidence type="ECO:0000256" key="4">
    <source>
        <dbReference type="ARBA" id="ARBA00022485"/>
    </source>
</evidence>
<evidence type="ECO:0000256" key="7">
    <source>
        <dbReference type="ARBA" id="ARBA00023002"/>
    </source>
</evidence>
<keyword evidence="7" id="KW-0560">Oxidoreductase</keyword>
<comment type="caution">
    <text evidence="12">The sequence shown here is derived from an EMBL/GenBank/DDBJ whole genome shotgun (WGS) entry which is preliminary data.</text>
</comment>
<dbReference type="PROSITE" id="PS51318">
    <property type="entry name" value="TAT"/>
    <property type="match status" value="1"/>
</dbReference>
<sequence>MARHSLDLDRRGFLKAGAAGALATAVGGRTLLERGDDASPRVDPGTGDELVKTVCTHCSVGCGLQIAVEDDTVVGQESWDDNPVNQGGLCSKGASLTQTENSEQRLKEPLKLEDGEWVRMDWDEILEEITGRLNDIREETGPHGTFWCGSACHSNEAAYLIRKLAAFYGTNNVDHQARICHSTTVTGIANTWGVGAMTNNNNDMRNVDVNLIIGHNPLESHPVAWQHFQEAQRRGGTHIVAEPRYTKTAAAADDYVHFRSGTDVAFIYGLIHHIVENDLHDEEFIESRVMVPTWEEFRDDVLPQYDVETVSDICGTPESDLRDLAETLADAEVSCVEWAMGGTQHNNGTGNTRAYAMLNLTLGHAAQEGGGTPIYRGHDNVQGATDLGVDAGNTPGYYGLDEGAWEHWANVWTESPYTSGEISYDELVDRFHDTELMEKNGFTVARWFEGVLDDQWEIYQPDPLRAAIFWGHGLGSLSEYKRVREGVNELEFIVNVDIFPNQVAELADADTDVYMLPAATNLEEAGSATNTGRQLQWRNQAVSPRHNARKDWELLCQFADHLGFGDHFDYDEVEDVLREINLGVRSVGYIGQTPERLKAHQEHADRFSVEDLRAELEDDEEIEGVQDGDVYGLPWPCWHDEHPGTPILYDASLHPAEGGMDFRSNWWDGAVDAVDDGDDPEVDPEDHLRDPVDPDWWDGDGELEGVPQYPLFTTVLPDDPSEPASLTLPIEGALDEDTSVADVAEALDEEGYDVDLERYEDFTNAQPDAPWGRGRARMKAWNLEDEIPVHREPAVTPRTDLVEEFPCNERVEDHWRVELDNERVQQENIDAIDDLAEVGDVDPMVLTSGRQVEHTGAGAKTRSTLGTASRSPMMYLEINPDVGVELGVDDGDWIVVTTPHAEMVVQASVTERVPQDHAFAPYHWSGILEGEALMENYGGEMEGLEPLVIGESINAGTAPAYDRETQMQETKVTLCNVRVADDDEVPELSDRQLQWQEQRINRHKR</sequence>
<comment type="cofactor">
    <cofactor evidence="1">
        <name>[4Fe-4S] cluster</name>
        <dbReference type="ChEBI" id="CHEBI:49883"/>
    </cofactor>
</comment>
<keyword evidence="6" id="KW-0732">Signal</keyword>
<name>L9XFW5_9EURY</name>
<dbReference type="Pfam" id="PF04879">
    <property type="entry name" value="Molybdop_Fe4S4"/>
    <property type="match status" value="1"/>
</dbReference>
<dbReference type="SUPFAM" id="SSF50692">
    <property type="entry name" value="ADC-like"/>
    <property type="match status" value="1"/>
</dbReference>
<evidence type="ECO:0000256" key="2">
    <source>
        <dbReference type="ARBA" id="ARBA00004196"/>
    </source>
</evidence>
<evidence type="ECO:0000259" key="11">
    <source>
        <dbReference type="PROSITE" id="PS51669"/>
    </source>
</evidence>
<evidence type="ECO:0000256" key="5">
    <source>
        <dbReference type="ARBA" id="ARBA00022723"/>
    </source>
</evidence>
<dbReference type="SMART" id="SM00926">
    <property type="entry name" value="Molybdop_Fe4S4"/>
    <property type="match status" value="1"/>
</dbReference>
<accession>L9XFW5</accession>
<keyword evidence="8" id="KW-0408">Iron</keyword>
<dbReference type="InterPro" id="IPR006963">
    <property type="entry name" value="Mopterin_OxRdtase_4Fe-4S_dom"/>
</dbReference>
<dbReference type="Pfam" id="PF01568">
    <property type="entry name" value="Molydop_binding"/>
    <property type="match status" value="1"/>
</dbReference>
<reference evidence="12 13" key="1">
    <citation type="journal article" date="2014" name="PLoS Genet.">
        <title>Phylogenetically driven sequencing of extremely halophilic archaea reveals strategies for static and dynamic osmo-response.</title>
        <authorList>
            <person name="Becker E.A."/>
            <person name="Seitzer P.M."/>
            <person name="Tritt A."/>
            <person name="Larsen D."/>
            <person name="Krusor M."/>
            <person name="Yao A.I."/>
            <person name="Wu D."/>
            <person name="Madern D."/>
            <person name="Eisen J.A."/>
            <person name="Darling A.E."/>
            <person name="Facciotti M.T."/>
        </authorList>
    </citation>
    <scope>NUCLEOTIDE SEQUENCE [LARGE SCALE GENOMIC DNA]</scope>
    <source>
        <strain evidence="12 13">JCM 12255</strain>
    </source>
</reference>
<keyword evidence="5" id="KW-0479">Metal-binding</keyword>
<dbReference type="GO" id="GO:0043546">
    <property type="term" value="F:molybdopterin cofactor binding"/>
    <property type="evidence" value="ECO:0007669"/>
    <property type="project" value="InterPro"/>
</dbReference>
<evidence type="ECO:0000256" key="9">
    <source>
        <dbReference type="ARBA" id="ARBA00023014"/>
    </source>
</evidence>
<dbReference type="FunFam" id="2.20.25.90:FF:000006">
    <property type="entry name" value="Formate dehydrogenase alpha subunit"/>
    <property type="match status" value="1"/>
</dbReference>
<dbReference type="SUPFAM" id="SSF53706">
    <property type="entry name" value="Formate dehydrogenase/DMSO reductase, domains 1-3"/>
    <property type="match status" value="1"/>
</dbReference>
<dbReference type="PROSITE" id="PS51669">
    <property type="entry name" value="4FE4S_MOW_BIS_MGD"/>
    <property type="match status" value="1"/>
</dbReference>
<evidence type="ECO:0000256" key="3">
    <source>
        <dbReference type="ARBA" id="ARBA00010312"/>
    </source>
</evidence>
<dbReference type="InterPro" id="IPR006656">
    <property type="entry name" value="Mopterin_OxRdtase"/>
</dbReference>
<evidence type="ECO:0000256" key="10">
    <source>
        <dbReference type="SAM" id="MobiDB-lite"/>
    </source>
</evidence>
<dbReference type="PROSITE" id="PS00551">
    <property type="entry name" value="MOLYBDOPTERIN_PROK_1"/>
    <property type="match status" value="1"/>
</dbReference>
<dbReference type="InterPro" id="IPR027467">
    <property type="entry name" value="MopterinOxRdtase_cofactor_BS"/>
</dbReference>
<dbReference type="eggNOG" id="arCOG01491">
    <property type="taxonomic scope" value="Archaea"/>
</dbReference>